<dbReference type="Pfam" id="PF00230">
    <property type="entry name" value="MIP"/>
    <property type="match status" value="1"/>
</dbReference>
<dbReference type="InterPro" id="IPR023271">
    <property type="entry name" value="Aquaporin-like"/>
</dbReference>
<feature type="compositionally biased region" description="Acidic residues" evidence="9">
    <location>
        <begin position="311"/>
        <end position="321"/>
    </location>
</feature>
<feature type="transmembrane region" description="Helical" evidence="10">
    <location>
        <begin position="61"/>
        <end position="83"/>
    </location>
</feature>
<dbReference type="PROSITE" id="PS00221">
    <property type="entry name" value="MIP"/>
    <property type="match status" value="1"/>
</dbReference>
<dbReference type="PANTHER" id="PTHR19139">
    <property type="entry name" value="AQUAPORIN TRANSPORTER"/>
    <property type="match status" value="1"/>
</dbReference>
<dbReference type="OrthoDB" id="9807293at2"/>
<keyword evidence="14" id="KW-1185">Reference proteome</keyword>
<evidence type="ECO:0000256" key="9">
    <source>
        <dbReference type="SAM" id="MobiDB-lite"/>
    </source>
</evidence>
<evidence type="ECO:0000256" key="1">
    <source>
        <dbReference type="ARBA" id="ARBA00004651"/>
    </source>
</evidence>
<name>A0A6L4X2K5_9BIFI</name>
<evidence type="ECO:0000256" key="5">
    <source>
        <dbReference type="ARBA" id="ARBA00022692"/>
    </source>
</evidence>
<dbReference type="Proteomes" id="UP000482084">
    <property type="component" value="Unassembled WGS sequence"/>
</dbReference>
<evidence type="ECO:0000313" key="13">
    <source>
        <dbReference type="Proteomes" id="UP000469943"/>
    </source>
</evidence>
<keyword evidence="3 8" id="KW-0813">Transport</keyword>
<feature type="transmembrane region" description="Helical" evidence="10">
    <location>
        <begin position="30"/>
        <end position="55"/>
    </location>
</feature>
<sequence length="335" mass="34132">MNDVVQDARRVSGDVQDEGTMAAPSLVARVLAELAGSFLICVSIYAMCAFGSSIYGANMAFVAVGTALVYAVVTAMLGGISGGQFNPAVTVASMLASKTRVIDGVAYIVAQVIGALAAAGVVRALMPTSDSIAVKVWLTPAVNGYDNGSVAYATINSVGISFGIVMAIVVEVVAGIIIVGTAMHATDEQGRPAADYALLMGAAYGVGAAITYPVTGAALNPARATGIAVFAQGQGLNTEPLGQLWVFWVCPVLAAAVVSLVLIVAQMAKDAVAKKRAANNALPADAEQGVDDVVEQVPVEPETSDATGSVEAEDAEVDDQQSDAQRDADEGVERH</sequence>
<dbReference type="InterPro" id="IPR022357">
    <property type="entry name" value="MIP_CS"/>
</dbReference>
<comment type="similarity">
    <text evidence="2 8">Belongs to the MIP/aquaporin (TC 1.A.8) family.</text>
</comment>
<dbReference type="EMBL" id="WBSM01000001">
    <property type="protein sequence ID" value="KAB8289369.1"/>
    <property type="molecule type" value="Genomic_DNA"/>
</dbReference>
<evidence type="ECO:0000313" key="12">
    <source>
        <dbReference type="EMBL" id="NEG71067.1"/>
    </source>
</evidence>
<feature type="region of interest" description="Disordered" evidence="9">
    <location>
        <begin position="285"/>
        <end position="335"/>
    </location>
</feature>
<keyword evidence="7 10" id="KW-0472">Membrane</keyword>
<dbReference type="AlphaFoldDB" id="A0A6L4X2K5"/>
<evidence type="ECO:0000256" key="7">
    <source>
        <dbReference type="ARBA" id="ARBA00023136"/>
    </source>
</evidence>
<dbReference type="InterPro" id="IPR034294">
    <property type="entry name" value="Aquaporin_transptr"/>
</dbReference>
<dbReference type="Proteomes" id="UP000469943">
    <property type="component" value="Unassembled WGS sequence"/>
</dbReference>
<reference evidence="11 14" key="2">
    <citation type="submission" date="2019-10" db="EMBL/GenBank/DDBJ databases">
        <title>Characterization of the phylogenetic diversity of two novel species belonging to the genus Bifidobacterium: Bifidobacterium cebidarum sp. nov. and Bifidobacterium leontopitheci sp. nov.</title>
        <authorList>
            <person name="Lugli G.A."/>
            <person name="Duranti S."/>
            <person name="Milani C."/>
            <person name="Turroni F."/>
            <person name="Ventura M."/>
        </authorList>
    </citation>
    <scope>NUCLEOTIDE SEQUENCE [LARGE SCALE GENOMIC DNA]</scope>
    <source>
        <strain evidence="11 14">DSM 100688</strain>
    </source>
</reference>
<dbReference type="Gene3D" id="1.20.1080.10">
    <property type="entry name" value="Glycerol uptake facilitator protein"/>
    <property type="match status" value="1"/>
</dbReference>
<gene>
    <name evidence="11" type="ORF">DSM100688_0449</name>
    <name evidence="12" type="ORF">GFD24_02290</name>
</gene>
<evidence type="ECO:0000313" key="11">
    <source>
        <dbReference type="EMBL" id="KAB8289369.1"/>
    </source>
</evidence>
<evidence type="ECO:0000313" key="14">
    <source>
        <dbReference type="Proteomes" id="UP000482084"/>
    </source>
</evidence>
<comment type="caution">
    <text evidence="11">The sequence shown here is derived from an EMBL/GenBank/DDBJ whole genome shotgun (WGS) entry which is preliminary data.</text>
</comment>
<evidence type="ECO:0000256" key="4">
    <source>
        <dbReference type="ARBA" id="ARBA00022475"/>
    </source>
</evidence>
<evidence type="ECO:0000256" key="2">
    <source>
        <dbReference type="ARBA" id="ARBA00006175"/>
    </source>
</evidence>
<reference evidence="12 13" key="1">
    <citation type="submission" date="2019-10" db="EMBL/GenBank/DDBJ databases">
        <title>Bifidobacterium from non-human primates.</title>
        <authorList>
            <person name="Modesto M."/>
        </authorList>
    </citation>
    <scope>NUCLEOTIDE SEQUENCE [LARGE SCALE GENOMIC DNA]</scope>
    <source>
        <strain evidence="12 13">TREM</strain>
    </source>
</reference>
<feature type="transmembrane region" description="Helical" evidence="10">
    <location>
        <begin position="160"/>
        <end position="184"/>
    </location>
</feature>
<dbReference type="InterPro" id="IPR000425">
    <property type="entry name" value="MIP"/>
</dbReference>
<keyword evidence="4" id="KW-1003">Cell membrane</keyword>
<evidence type="ECO:0000256" key="3">
    <source>
        <dbReference type="ARBA" id="ARBA00022448"/>
    </source>
</evidence>
<evidence type="ECO:0000256" key="6">
    <source>
        <dbReference type="ARBA" id="ARBA00022989"/>
    </source>
</evidence>
<evidence type="ECO:0000256" key="10">
    <source>
        <dbReference type="SAM" id="Phobius"/>
    </source>
</evidence>
<protein>
    <submittedName>
        <fullName evidence="11">Glycerol transporter</fullName>
    </submittedName>
</protein>
<feature type="transmembrane region" description="Helical" evidence="10">
    <location>
        <begin position="245"/>
        <end position="265"/>
    </location>
</feature>
<feature type="transmembrane region" description="Helical" evidence="10">
    <location>
        <begin position="104"/>
        <end position="126"/>
    </location>
</feature>
<feature type="transmembrane region" description="Helical" evidence="10">
    <location>
        <begin position="196"/>
        <end position="214"/>
    </location>
</feature>
<comment type="subcellular location">
    <subcellularLocation>
        <location evidence="1">Cell membrane</location>
        <topology evidence="1">Multi-pass membrane protein</topology>
    </subcellularLocation>
</comment>
<dbReference type="GO" id="GO:0005886">
    <property type="term" value="C:plasma membrane"/>
    <property type="evidence" value="ECO:0007669"/>
    <property type="project" value="UniProtKB-SubCell"/>
</dbReference>
<keyword evidence="6 10" id="KW-1133">Transmembrane helix</keyword>
<evidence type="ECO:0000256" key="8">
    <source>
        <dbReference type="RuleBase" id="RU000477"/>
    </source>
</evidence>
<organism evidence="11 14">
    <name type="scientific">Bifidobacterium ramosum</name>
    <dbReference type="NCBI Taxonomy" id="1798158"/>
    <lineage>
        <taxon>Bacteria</taxon>
        <taxon>Bacillati</taxon>
        <taxon>Actinomycetota</taxon>
        <taxon>Actinomycetes</taxon>
        <taxon>Bifidobacteriales</taxon>
        <taxon>Bifidobacteriaceae</taxon>
        <taxon>Bifidobacterium</taxon>
    </lineage>
</organism>
<feature type="compositionally biased region" description="Basic and acidic residues" evidence="9">
    <location>
        <begin position="324"/>
        <end position="335"/>
    </location>
</feature>
<accession>A0A6L4X2K5</accession>
<keyword evidence="5 8" id="KW-0812">Transmembrane</keyword>
<dbReference type="GO" id="GO:0015250">
    <property type="term" value="F:water channel activity"/>
    <property type="evidence" value="ECO:0007669"/>
    <property type="project" value="TreeGrafter"/>
</dbReference>
<dbReference type="EMBL" id="WHZX01000001">
    <property type="protein sequence ID" value="NEG71067.1"/>
    <property type="molecule type" value="Genomic_DNA"/>
</dbReference>
<dbReference type="PANTHER" id="PTHR19139:SF199">
    <property type="entry name" value="MIP17260P"/>
    <property type="match status" value="1"/>
</dbReference>
<dbReference type="PRINTS" id="PR00783">
    <property type="entry name" value="MINTRINSICP"/>
</dbReference>
<proteinExistence type="inferred from homology"/>
<dbReference type="SUPFAM" id="SSF81338">
    <property type="entry name" value="Aquaporin-like"/>
    <property type="match status" value="1"/>
</dbReference>